<dbReference type="SUPFAM" id="SSF53850">
    <property type="entry name" value="Periplasmic binding protein-like II"/>
    <property type="match status" value="1"/>
</dbReference>
<feature type="chain" id="PRO_5045787980" evidence="4">
    <location>
        <begin position="24"/>
        <end position="427"/>
    </location>
</feature>
<evidence type="ECO:0000256" key="2">
    <source>
        <dbReference type="ARBA" id="ARBA00008520"/>
    </source>
</evidence>
<sequence>MKLWLKGLAALSLGAALAVPTLAQEATPNTDISGTISVWTWPNNDRTFAALMPTFNEAYPNITVNVQGFPTANDAYLNNLQRALLSGSGPDVAMIEISMMALLRERPQWVDLRQAPYNAGEFIEDFAPFTVSNVTLSEGKIVALPKHTGPGGMFYRHDIFEEAGLPTEPEEVAALLSDWDSFIEEGKKLVVPNERWLIGNGEEILRAMTAQTGISYFDADGNLLFDEPVYREALERVREAGEAGLISPFTAWSPEWQGAFQRGQLATVLYGNWFGGLLKRAYATDQSGQWAVASAPGTDGNRSFNSGGDYIGILETSQNKEAAWAFVHWLVTNDESLKQQYQNDDLYPAYMPALEQDWMNFEDPYYGGQNVNEIFAPVQAEMVPVELDERDTIAIAAMRTAINNVARGVATVDEALAAAKAEVEAKM</sequence>
<proteinExistence type="inferred from homology"/>
<gene>
    <name evidence="5" type="ORF">GCM10010862_40090</name>
</gene>
<comment type="caution">
    <text evidence="5">The sequence shown here is derived from an EMBL/GenBank/DDBJ whole genome shotgun (WGS) entry which is preliminary data.</text>
</comment>
<organism evidence="5 6">
    <name type="scientific">Devosia nitrariae</name>
    <dbReference type="NCBI Taxonomy" id="2071872"/>
    <lineage>
        <taxon>Bacteria</taxon>
        <taxon>Pseudomonadati</taxon>
        <taxon>Pseudomonadota</taxon>
        <taxon>Alphaproteobacteria</taxon>
        <taxon>Hyphomicrobiales</taxon>
        <taxon>Devosiaceae</taxon>
        <taxon>Devosia</taxon>
    </lineage>
</organism>
<dbReference type="EMBL" id="BSNS01000022">
    <property type="protein sequence ID" value="GLQ56750.1"/>
    <property type="molecule type" value="Genomic_DNA"/>
</dbReference>
<dbReference type="Gene3D" id="3.40.190.10">
    <property type="entry name" value="Periplasmic binding protein-like II"/>
    <property type="match status" value="1"/>
</dbReference>
<reference evidence="6" key="1">
    <citation type="journal article" date="2019" name="Int. J. Syst. Evol. Microbiol.">
        <title>The Global Catalogue of Microorganisms (GCM) 10K type strain sequencing project: providing services to taxonomists for standard genome sequencing and annotation.</title>
        <authorList>
            <consortium name="The Broad Institute Genomics Platform"/>
            <consortium name="The Broad Institute Genome Sequencing Center for Infectious Disease"/>
            <person name="Wu L."/>
            <person name="Ma J."/>
        </authorList>
    </citation>
    <scope>NUCLEOTIDE SEQUENCE [LARGE SCALE GENOMIC DNA]</scope>
    <source>
        <strain evidence="6">NBRC 112416</strain>
    </source>
</reference>
<feature type="signal peptide" evidence="4">
    <location>
        <begin position="1"/>
        <end position="23"/>
    </location>
</feature>
<dbReference type="InterPro" id="IPR050490">
    <property type="entry name" value="Bact_solute-bd_prot1"/>
</dbReference>
<keyword evidence="6" id="KW-1185">Reference proteome</keyword>
<name>A0ABQ5W9H0_9HYPH</name>
<evidence type="ECO:0000256" key="3">
    <source>
        <dbReference type="ARBA" id="ARBA00022764"/>
    </source>
</evidence>
<dbReference type="PANTHER" id="PTHR43649:SF32">
    <property type="entry name" value="SUGAR BINDING SECRETED PROTEIN"/>
    <property type="match status" value="1"/>
</dbReference>
<dbReference type="RefSeq" id="WP_284342155.1">
    <property type="nucleotide sequence ID" value="NZ_BSNS01000022.1"/>
</dbReference>
<evidence type="ECO:0000313" key="5">
    <source>
        <dbReference type="EMBL" id="GLQ56750.1"/>
    </source>
</evidence>
<evidence type="ECO:0000256" key="1">
    <source>
        <dbReference type="ARBA" id="ARBA00004418"/>
    </source>
</evidence>
<keyword evidence="3" id="KW-0574">Periplasm</keyword>
<evidence type="ECO:0000256" key="4">
    <source>
        <dbReference type="SAM" id="SignalP"/>
    </source>
</evidence>
<keyword evidence="4" id="KW-0732">Signal</keyword>
<protein>
    <submittedName>
        <fullName evidence="5">Sugar ABC transporter substrate-binding protein</fullName>
    </submittedName>
</protein>
<accession>A0ABQ5W9H0</accession>
<dbReference type="Proteomes" id="UP001156691">
    <property type="component" value="Unassembled WGS sequence"/>
</dbReference>
<comment type="similarity">
    <text evidence="2">Belongs to the bacterial solute-binding protein 1 family.</text>
</comment>
<dbReference type="Pfam" id="PF01547">
    <property type="entry name" value="SBP_bac_1"/>
    <property type="match status" value="1"/>
</dbReference>
<comment type="subcellular location">
    <subcellularLocation>
        <location evidence="1">Periplasm</location>
    </subcellularLocation>
</comment>
<evidence type="ECO:0000313" key="6">
    <source>
        <dbReference type="Proteomes" id="UP001156691"/>
    </source>
</evidence>
<dbReference type="InterPro" id="IPR006059">
    <property type="entry name" value="SBP"/>
</dbReference>
<dbReference type="PANTHER" id="PTHR43649">
    <property type="entry name" value="ARABINOSE-BINDING PROTEIN-RELATED"/>
    <property type="match status" value="1"/>
</dbReference>